<feature type="transmembrane region" description="Helical" evidence="9">
    <location>
        <begin position="348"/>
        <end position="369"/>
    </location>
</feature>
<dbReference type="Pfam" id="PF13231">
    <property type="entry name" value="PMT_2"/>
    <property type="match status" value="1"/>
</dbReference>
<feature type="domain" description="Glycosyltransferase RgtA/B/C/D-like" evidence="10">
    <location>
        <begin position="82"/>
        <end position="238"/>
    </location>
</feature>
<sequence>MQVLFKLNHISYRVRISLIVIILLVFAISTASVLYHGDHFLLGSYEKLNNDDVKYVNSAKILLNKHTLAYNSGEAPSAFIMPGMPLILSGFMLIFGQDNDAVIAFRVLQAALQALSIYLIFVIANHLFNCRAAIIACIASALYLPDYFSSGVILSETLFRTIFILLICFCILALKSNQTKHYVIAAVLVGLACYFKPHAILFPIVLFILWLVNRVSWKTIIKHTTVISVTLILLLCPWWIRNYATFDEFIPFTKSAGNPMLLGALIHNAAPPQAFFDAHPEYTGGRDSLFTGSDADMAETTKKIVQFGFKEQPLQYLQWYTIEKLKGLYLGPYYWKTVFGIPGSLVTVYHILFVAIGGAGLLLMLIQAIRQRKQQYLLLLLTFAYFTVIYVPFVAFSRYGYPNVFIIFLCAAYVVDRALDIQTFKGFYQTFKGFNRTFKGFNQTFKGFNQTFKGVSNPPKPSLPREGPEALRPLDTRAGTNVRAKETLGGDV</sequence>
<evidence type="ECO:0000259" key="10">
    <source>
        <dbReference type="Pfam" id="PF13231"/>
    </source>
</evidence>
<feature type="transmembrane region" description="Helical" evidence="9">
    <location>
        <begin position="103"/>
        <end position="120"/>
    </location>
</feature>
<organism evidence="11 12">
    <name type="scientific">Paenibacillus prosopidis</name>
    <dbReference type="NCBI Taxonomy" id="630520"/>
    <lineage>
        <taxon>Bacteria</taxon>
        <taxon>Bacillati</taxon>
        <taxon>Bacillota</taxon>
        <taxon>Bacilli</taxon>
        <taxon>Bacillales</taxon>
        <taxon>Paenibacillaceae</taxon>
        <taxon>Paenibacillus</taxon>
    </lineage>
</organism>
<evidence type="ECO:0000256" key="7">
    <source>
        <dbReference type="ARBA" id="ARBA00023136"/>
    </source>
</evidence>
<feature type="transmembrane region" description="Helical" evidence="9">
    <location>
        <begin position="12"/>
        <end position="35"/>
    </location>
</feature>
<keyword evidence="4 11" id="KW-0808">Transferase</keyword>
<feature type="transmembrane region" description="Helical" evidence="9">
    <location>
        <begin position="157"/>
        <end position="176"/>
    </location>
</feature>
<comment type="subcellular location">
    <subcellularLocation>
        <location evidence="1">Cell membrane</location>
        <topology evidence="1">Multi-pass membrane protein</topology>
    </subcellularLocation>
</comment>
<dbReference type="GO" id="GO:0009103">
    <property type="term" value="P:lipopolysaccharide biosynthetic process"/>
    <property type="evidence" value="ECO:0007669"/>
    <property type="project" value="UniProtKB-ARBA"/>
</dbReference>
<dbReference type="GO" id="GO:0005886">
    <property type="term" value="C:plasma membrane"/>
    <property type="evidence" value="ECO:0007669"/>
    <property type="project" value="UniProtKB-SubCell"/>
</dbReference>
<feature type="region of interest" description="Disordered" evidence="8">
    <location>
        <begin position="455"/>
        <end position="492"/>
    </location>
</feature>
<keyword evidence="6 9" id="KW-1133">Transmembrane helix</keyword>
<reference evidence="11 12" key="1">
    <citation type="submission" date="2018-07" db="EMBL/GenBank/DDBJ databases">
        <title>Genomic Encyclopedia of Type Strains, Phase III (KMG-III): the genomes of soil and plant-associated and newly described type strains.</title>
        <authorList>
            <person name="Whitman W."/>
        </authorList>
    </citation>
    <scope>NUCLEOTIDE SEQUENCE [LARGE SCALE GENOMIC DNA]</scope>
    <source>
        <strain evidence="11 12">CECT 7506</strain>
    </source>
</reference>
<dbReference type="PANTHER" id="PTHR33908:SF11">
    <property type="entry name" value="MEMBRANE PROTEIN"/>
    <property type="match status" value="1"/>
</dbReference>
<evidence type="ECO:0000313" key="12">
    <source>
        <dbReference type="Proteomes" id="UP000252415"/>
    </source>
</evidence>
<feature type="transmembrane region" description="Helical" evidence="9">
    <location>
        <begin position="224"/>
        <end position="240"/>
    </location>
</feature>
<protein>
    <submittedName>
        <fullName evidence="11">Dolichyl-phosphate-mannose-protein mannosyltransferase</fullName>
    </submittedName>
</protein>
<feature type="transmembrane region" description="Helical" evidence="9">
    <location>
        <begin position="376"/>
        <end position="393"/>
    </location>
</feature>
<keyword evidence="7 9" id="KW-0472">Membrane</keyword>
<evidence type="ECO:0000256" key="3">
    <source>
        <dbReference type="ARBA" id="ARBA00022676"/>
    </source>
</evidence>
<feature type="transmembrane region" description="Helical" evidence="9">
    <location>
        <begin position="78"/>
        <end position="96"/>
    </location>
</feature>
<keyword evidence="5 9" id="KW-0812">Transmembrane</keyword>
<dbReference type="AlphaFoldDB" id="A0A368VZA0"/>
<evidence type="ECO:0000313" key="11">
    <source>
        <dbReference type="EMBL" id="RCW47610.1"/>
    </source>
</evidence>
<dbReference type="InterPro" id="IPR050297">
    <property type="entry name" value="LipidA_mod_glycosyltrf_83"/>
</dbReference>
<feature type="transmembrane region" description="Helical" evidence="9">
    <location>
        <begin position="182"/>
        <end position="212"/>
    </location>
</feature>
<keyword evidence="12" id="KW-1185">Reference proteome</keyword>
<dbReference type="Proteomes" id="UP000252415">
    <property type="component" value="Unassembled WGS sequence"/>
</dbReference>
<feature type="compositionally biased region" description="Basic and acidic residues" evidence="8">
    <location>
        <begin position="466"/>
        <end position="475"/>
    </location>
</feature>
<dbReference type="InterPro" id="IPR038731">
    <property type="entry name" value="RgtA/B/C-like"/>
</dbReference>
<accession>A0A368VZA0</accession>
<evidence type="ECO:0000256" key="5">
    <source>
        <dbReference type="ARBA" id="ARBA00022692"/>
    </source>
</evidence>
<feature type="transmembrane region" description="Helical" evidence="9">
    <location>
        <begin position="399"/>
        <end position="415"/>
    </location>
</feature>
<evidence type="ECO:0000256" key="9">
    <source>
        <dbReference type="SAM" id="Phobius"/>
    </source>
</evidence>
<dbReference type="GO" id="GO:0016763">
    <property type="term" value="F:pentosyltransferase activity"/>
    <property type="evidence" value="ECO:0007669"/>
    <property type="project" value="TreeGrafter"/>
</dbReference>
<evidence type="ECO:0000256" key="6">
    <source>
        <dbReference type="ARBA" id="ARBA00022989"/>
    </source>
</evidence>
<evidence type="ECO:0000256" key="2">
    <source>
        <dbReference type="ARBA" id="ARBA00022475"/>
    </source>
</evidence>
<proteinExistence type="predicted"/>
<evidence type="ECO:0000256" key="4">
    <source>
        <dbReference type="ARBA" id="ARBA00022679"/>
    </source>
</evidence>
<dbReference type="EMBL" id="QPJD01000008">
    <property type="protein sequence ID" value="RCW47610.1"/>
    <property type="molecule type" value="Genomic_DNA"/>
</dbReference>
<evidence type="ECO:0000256" key="1">
    <source>
        <dbReference type="ARBA" id="ARBA00004651"/>
    </source>
</evidence>
<comment type="caution">
    <text evidence="11">The sequence shown here is derived from an EMBL/GenBank/DDBJ whole genome shotgun (WGS) entry which is preliminary data.</text>
</comment>
<feature type="compositionally biased region" description="Basic and acidic residues" evidence="8">
    <location>
        <begin position="483"/>
        <end position="492"/>
    </location>
</feature>
<name>A0A368VZA0_9BACL</name>
<keyword evidence="2" id="KW-1003">Cell membrane</keyword>
<dbReference type="PANTHER" id="PTHR33908">
    <property type="entry name" value="MANNOSYLTRANSFERASE YKCB-RELATED"/>
    <property type="match status" value="1"/>
</dbReference>
<evidence type="ECO:0000256" key="8">
    <source>
        <dbReference type="SAM" id="MobiDB-lite"/>
    </source>
</evidence>
<keyword evidence="3 11" id="KW-0328">Glycosyltransferase</keyword>
<gene>
    <name evidence="11" type="ORF">DFP97_108234</name>
</gene>